<dbReference type="Proteomes" id="UP000295455">
    <property type="component" value="Unassembled WGS sequence"/>
</dbReference>
<protein>
    <submittedName>
        <fullName evidence="1">Uncharacterized protein</fullName>
    </submittedName>
</protein>
<comment type="caution">
    <text evidence="1">The sequence shown here is derived from an EMBL/GenBank/DDBJ whole genome shotgun (WGS) entry which is preliminary data.</text>
</comment>
<organism evidence="1 2">
    <name type="scientific">Mariniflexile fucanivorans</name>
    <dbReference type="NCBI Taxonomy" id="264023"/>
    <lineage>
        <taxon>Bacteria</taxon>
        <taxon>Pseudomonadati</taxon>
        <taxon>Bacteroidota</taxon>
        <taxon>Flavobacteriia</taxon>
        <taxon>Flavobacteriales</taxon>
        <taxon>Flavobacteriaceae</taxon>
        <taxon>Mariniflexile</taxon>
    </lineage>
</organism>
<sequence>MPLKEELKKQIDEAIASENTSDSNRKLLVEIKEDLNNAKNEKQYFSFAIKVIELIGALAKVFVAGSG</sequence>
<accession>A0A4R1RDU4</accession>
<dbReference type="RefSeq" id="WP_132218875.1">
    <property type="nucleotide sequence ID" value="NZ_OX156936.1"/>
</dbReference>
<evidence type="ECO:0000313" key="2">
    <source>
        <dbReference type="Proteomes" id="UP000295455"/>
    </source>
</evidence>
<gene>
    <name evidence="1" type="ORF">EV196_108245</name>
</gene>
<proteinExistence type="predicted"/>
<keyword evidence="2" id="KW-1185">Reference proteome</keyword>
<name>A0A4R1RDU4_9FLAO</name>
<evidence type="ECO:0000313" key="1">
    <source>
        <dbReference type="EMBL" id="TCL64045.1"/>
    </source>
</evidence>
<dbReference type="AlphaFoldDB" id="A0A4R1RDU4"/>
<reference evidence="1 2" key="1">
    <citation type="submission" date="2019-03" db="EMBL/GenBank/DDBJ databases">
        <title>Genomic Encyclopedia of Type Strains, Phase IV (KMG-IV): sequencing the most valuable type-strain genomes for metagenomic binning, comparative biology and taxonomic classification.</title>
        <authorList>
            <person name="Goeker M."/>
        </authorList>
    </citation>
    <scope>NUCLEOTIDE SEQUENCE [LARGE SCALE GENOMIC DNA]</scope>
    <source>
        <strain evidence="1 2">DSM 18792</strain>
    </source>
</reference>
<dbReference type="EMBL" id="SLUP01000008">
    <property type="protein sequence ID" value="TCL64045.1"/>
    <property type="molecule type" value="Genomic_DNA"/>
</dbReference>